<protein>
    <submittedName>
        <fullName evidence="2">Ionotropic glutamate receptor C-terminal domain-containing protein</fullName>
    </submittedName>
</protein>
<sequence length="103" mass="11753">MSLVWAAFGLTFLAVYTANLAAFMITRVQFYDLSGIDDDRIQNSADQKPAFRFGTVEGGNTHETMKRNWHRMHEYVKANNFFSDNISAGIEAVRKEFSLILNI</sequence>
<organism evidence="1 2">
    <name type="scientific">Panagrolaimus sp. PS1159</name>
    <dbReference type="NCBI Taxonomy" id="55785"/>
    <lineage>
        <taxon>Eukaryota</taxon>
        <taxon>Metazoa</taxon>
        <taxon>Ecdysozoa</taxon>
        <taxon>Nematoda</taxon>
        <taxon>Chromadorea</taxon>
        <taxon>Rhabditida</taxon>
        <taxon>Tylenchina</taxon>
        <taxon>Panagrolaimomorpha</taxon>
        <taxon>Panagrolaimoidea</taxon>
        <taxon>Panagrolaimidae</taxon>
        <taxon>Panagrolaimus</taxon>
    </lineage>
</organism>
<name>A0AC35GXL8_9BILA</name>
<dbReference type="WBParaSite" id="PS1159_v2.g9705.t1">
    <property type="protein sequence ID" value="PS1159_v2.g9705.t1"/>
    <property type="gene ID" value="PS1159_v2.g9705"/>
</dbReference>
<dbReference type="Proteomes" id="UP000887580">
    <property type="component" value="Unplaced"/>
</dbReference>
<evidence type="ECO:0000313" key="1">
    <source>
        <dbReference type="Proteomes" id="UP000887580"/>
    </source>
</evidence>
<evidence type="ECO:0000313" key="2">
    <source>
        <dbReference type="WBParaSite" id="PS1159_v2.g9705.t1"/>
    </source>
</evidence>
<accession>A0AC35GXL8</accession>
<proteinExistence type="predicted"/>
<reference evidence="2" key="1">
    <citation type="submission" date="2022-11" db="UniProtKB">
        <authorList>
            <consortium name="WormBaseParasite"/>
        </authorList>
    </citation>
    <scope>IDENTIFICATION</scope>
</reference>